<keyword evidence="3" id="KW-0804">Transcription</keyword>
<keyword evidence="2" id="KW-0240">DNA-directed RNA polymerase</keyword>
<dbReference type="CDD" id="cd06926">
    <property type="entry name" value="RNAP_II_RPB11"/>
    <property type="match status" value="1"/>
</dbReference>
<comment type="subcellular location">
    <subcellularLocation>
        <location evidence="1">Nucleus</location>
    </subcellularLocation>
</comment>
<comment type="similarity">
    <text evidence="5">Belongs to the archaeal Rpo11/eukaryotic RPB11/RPC19 RNA polymerase subunit family.</text>
</comment>
<dbReference type="Gene3D" id="3.30.1360.10">
    <property type="entry name" value="RNA polymerase, RBP11-like subunit"/>
    <property type="match status" value="1"/>
</dbReference>
<name>A0ABP1GA25_9CHLO</name>
<organism evidence="7 8">
    <name type="scientific">Coccomyxa viridis</name>
    <dbReference type="NCBI Taxonomy" id="1274662"/>
    <lineage>
        <taxon>Eukaryota</taxon>
        <taxon>Viridiplantae</taxon>
        <taxon>Chlorophyta</taxon>
        <taxon>core chlorophytes</taxon>
        <taxon>Trebouxiophyceae</taxon>
        <taxon>Trebouxiophyceae incertae sedis</taxon>
        <taxon>Coccomyxaceae</taxon>
        <taxon>Coccomyxa</taxon>
    </lineage>
</organism>
<evidence type="ECO:0000256" key="2">
    <source>
        <dbReference type="ARBA" id="ARBA00022478"/>
    </source>
</evidence>
<accession>A0ABP1GA25</accession>
<dbReference type="InterPro" id="IPR037685">
    <property type="entry name" value="RBP11"/>
</dbReference>
<proteinExistence type="inferred from homology"/>
<dbReference type="Proteomes" id="UP001497392">
    <property type="component" value="Unassembled WGS sequence"/>
</dbReference>
<comment type="caution">
    <text evidence="7">The sequence shown here is derived from an EMBL/GenBank/DDBJ whole genome shotgun (WGS) entry which is preliminary data.</text>
</comment>
<evidence type="ECO:0000256" key="1">
    <source>
        <dbReference type="ARBA" id="ARBA00004123"/>
    </source>
</evidence>
<feature type="domain" description="DNA-directed RNA polymerase RBP11-like dimerisation" evidence="6">
    <location>
        <begin position="31"/>
        <end position="104"/>
    </location>
</feature>
<protein>
    <submittedName>
        <fullName evidence="7">G12317 protein</fullName>
    </submittedName>
</protein>
<sequence length="117" mass="13580">MSNAPDRYERFVVPEGLQKISIEKDTKVTNAATFTLQREDHTVGNLIRMQLLRDPEVMFAGYKFPHPLEYHIFIKVQTMGKKPPREAFDDALTNLIGELTDIRDKFQSEADIKRQLD</sequence>
<dbReference type="SUPFAM" id="SSF55257">
    <property type="entry name" value="RBP11-like subunits of RNA polymerase"/>
    <property type="match status" value="1"/>
</dbReference>
<gene>
    <name evidence="7" type="primary">g12317</name>
    <name evidence="7" type="ORF">VP750_LOCUS10972</name>
</gene>
<dbReference type="HAMAP" id="MF_00261">
    <property type="entry name" value="RNApol_arch_Rpo11"/>
    <property type="match status" value="1"/>
</dbReference>
<evidence type="ECO:0000259" key="6">
    <source>
        <dbReference type="Pfam" id="PF13656"/>
    </source>
</evidence>
<dbReference type="Pfam" id="PF13656">
    <property type="entry name" value="RNA_pol_L_2"/>
    <property type="match status" value="1"/>
</dbReference>
<dbReference type="InterPro" id="IPR022905">
    <property type="entry name" value="Rpo11-like"/>
</dbReference>
<dbReference type="PANTHER" id="PTHR13946">
    <property type="entry name" value="DNA-DIRECTED RNA POLYMERASE I,II,III"/>
    <property type="match status" value="1"/>
</dbReference>
<evidence type="ECO:0000256" key="4">
    <source>
        <dbReference type="ARBA" id="ARBA00023242"/>
    </source>
</evidence>
<dbReference type="InterPro" id="IPR008193">
    <property type="entry name" value="RNA_pol_Rpb11_13-16kDa_CS"/>
</dbReference>
<keyword evidence="4" id="KW-0539">Nucleus</keyword>
<dbReference type="EMBL" id="CAXHTA020000019">
    <property type="protein sequence ID" value="CAL5229066.1"/>
    <property type="molecule type" value="Genomic_DNA"/>
</dbReference>
<reference evidence="7 8" key="1">
    <citation type="submission" date="2024-06" db="EMBL/GenBank/DDBJ databases">
        <authorList>
            <person name="Kraege A."/>
            <person name="Thomma B."/>
        </authorList>
    </citation>
    <scope>NUCLEOTIDE SEQUENCE [LARGE SCALE GENOMIC DNA]</scope>
</reference>
<evidence type="ECO:0000256" key="5">
    <source>
        <dbReference type="ARBA" id="ARBA00025751"/>
    </source>
</evidence>
<dbReference type="PANTHER" id="PTHR13946:SF16">
    <property type="entry name" value="DNA-DIRECTED RNA POLYMERASE II SUBUNIT RPB11"/>
    <property type="match status" value="1"/>
</dbReference>
<dbReference type="InterPro" id="IPR036603">
    <property type="entry name" value="RBP11-like"/>
</dbReference>
<evidence type="ECO:0000256" key="3">
    <source>
        <dbReference type="ARBA" id="ARBA00023163"/>
    </source>
</evidence>
<evidence type="ECO:0000313" key="7">
    <source>
        <dbReference type="EMBL" id="CAL5229066.1"/>
    </source>
</evidence>
<dbReference type="InterPro" id="IPR009025">
    <property type="entry name" value="RBP11-like_dimer"/>
</dbReference>
<evidence type="ECO:0000313" key="8">
    <source>
        <dbReference type="Proteomes" id="UP001497392"/>
    </source>
</evidence>
<keyword evidence="8" id="KW-1185">Reference proteome</keyword>
<dbReference type="PROSITE" id="PS01154">
    <property type="entry name" value="RNA_POL_L_13KD"/>
    <property type="match status" value="1"/>
</dbReference>